<accession>B7G2B3</accession>
<organism evidence="1 2">
    <name type="scientific">Phaeodactylum tricornutum (strain CCAP 1055/1)</name>
    <dbReference type="NCBI Taxonomy" id="556484"/>
    <lineage>
        <taxon>Eukaryota</taxon>
        <taxon>Sar</taxon>
        <taxon>Stramenopiles</taxon>
        <taxon>Ochrophyta</taxon>
        <taxon>Bacillariophyta</taxon>
        <taxon>Bacillariophyceae</taxon>
        <taxon>Bacillariophycidae</taxon>
        <taxon>Naviculales</taxon>
        <taxon>Phaeodactylaceae</taxon>
        <taxon>Phaeodactylum</taxon>
    </lineage>
</organism>
<evidence type="ECO:0000313" key="2">
    <source>
        <dbReference type="Proteomes" id="UP000000759"/>
    </source>
</evidence>
<dbReference type="GeneID" id="7202134"/>
<name>B7G2B3_PHATC</name>
<dbReference type="Gene3D" id="3.80.10.10">
    <property type="entry name" value="Ribonuclease Inhibitor"/>
    <property type="match status" value="1"/>
</dbReference>
<sequence>MERFCSSNVPLADALQLLSKNDPCVRDLHLDCSWSLEDDAMLKIVEAISIHSKRYPKDSVVRSISTEIPRSIARVVLFCSAICRLPHVEAVTIRRRSGIASKYLGHYVLYHILEPFERMVHRLQRLEVYDPIQYLSSSTDSSTEVEKINSFILAAVNLEIFALTRIYAPGSNKLSSLIQALIGQKRLRILNLQLSSFTSEPKVTPEDLQVLCRSTSLEQLTLINTGMIDSHLKILSEELRWNLVLKKIDIQQNWQTSENGFLHLLELMQKQFVIVEFNLEEGMALPGFEQENQDRLYEESCASFFFNKRTVAAKIESFARMNRAGRQRIQNDSNYSHDDWIDLISLVGYDIDAIFYMILQKPEVCNRDHRLIATIGDRSRKRRRMA</sequence>
<keyword evidence="2" id="KW-1185">Reference proteome</keyword>
<dbReference type="Proteomes" id="UP000000759">
    <property type="component" value="Chromosome 12"/>
</dbReference>
<dbReference type="RefSeq" id="XP_002181349.1">
    <property type="nucleotide sequence ID" value="XM_002181313.1"/>
</dbReference>
<dbReference type="SUPFAM" id="SSF52047">
    <property type="entry name" value="RNI-like"/>
    <property type="match status" value="1"/>
</dbReference>
<dbReference type="InParanoid" id="B7G2B3"/>
<dbReference type="HOGENOM" id="CLU_716605_0_0_1"/>
<reference evidence="2" key="2">
    <citation type="submission" date="2008-08" db="EMBL/GenBank/DDBJ databases">
        <authorList>
            <consortium name="Diatom Consortium"/>
            <person name="Grigoriev I."/>
            <person name="Grimwood J."/>
            <person name="Kuo A."/>
            <person name="Otillar R.P."/>
            <person name="Salamov A."/>
            <person name="Detter J.C."/>
            <person name="Lindquist E."/>
            <person name="Shapiro H."/>
            <person name="Lucas S."/>
            <person name="Glavina del Rio T."/>
            <person name="Pitluck S."/>
            <person name="Rokhsar D."/>
            <person name="Bowler C."/>
        </authorList>
    </citation>
    <scope>GENOME REANNOTATION</scope>
    <source>
        <strain evidence="2">CCAP 1055/1</strain>
    </source>
</reference>
<proteinExistence type="predicted"/>
<dbReference type="InterPro" id="IPR032675">
    <property type="entry name" value="LRR_dom_sf"/>
</dbReference>
<dbReference type="KEGG" id="pti:PHATRDRAFT_47061"/>
<dbReference type="PaxDb" id="2850-Phatr47061"/>
<dbReference type="AlphaFoldDB" id="B7G2B3"/>
<evidence type="ECO:0000313" key="1">
    <source>
        <dbReference type="EMBL" id="EEC47272.1"/>
    </source>
</evidence>
<protein>
    <submittedName>
        <fullName evidence="1">Uncharacterized protein</fullName>
    </submittedName>
</protein>
<gene>
    <name evidence="1" type="ORF">PHATRDRAFT_47061</name>
</gene>
<reference evidence="1 2" key="1">
    <citation type="journal article" date="2008" name="Nature">
        <title>The Phaeodactylum genome reveals the evolutionary history of diatom genomes.</title>
        <authorList>
            <person name="Bowler C."/>
            <person name="Allen A.E."/>
            <person name="Badger J.H."/>
            <person name="Grimwood J."/>
            <person name="Jabbari K."/>
            <person name="Kuo A."/>
            <person name="Maheswari U."/>
            <person name="Martens C."/>
            <person name="Maumus F."/>
            <person name="Otillar R.P."/>
            <person name="Rayko E."/>
            <person name="Salamov A."/>
            <person name="Vandepoele K."/>
            <person name="Beszteri B."/>
            <person name="Gruber A."/>
            <person name="Heijde M."/>
            <person name="Katinka M."/>
            <person name="Mock T."/>
            <person name="Valentin K."/>
            <person name="Verret F."/>
            <person name="Berges J.A."/>
            <person name="Brownlee C."/>
            <person name="Cadoret J.P."/>
            <person name="Chiovitti A."/>
            <person name="Choi C.J."/>
            <person name="Coesel S."/>
            <person name="De Martino A."/>
            <person name="Detter J.C."/>
            <person name="Durkin C."/>
            <person name="Falciatore A."/>
            <person name="Fournet J."/>
            <person name="Haruta M."/>
            <person name="Huysman M.J."/>
            <person name="Jenkins B.D."/>
            <person name="Jiroutova K."/>
            <person name="Jorgensen R.E."/>
            <person name="Joubert Y."/>
            <person name="Kaplan A."/>
            <person name="Kroger N."/>
            <person name="Kroth P.G."/>
            <person name="La Roche J."/>
            <person name="Lindquist E."/>
            <person name="Lommer M."/>
            <person name="Martin-Jezequel V."/>
            <person name="Lopez P.J."/>
            <person name="Lucas S."/>
            <person name="Mangogna M."/>
            <person name="McGinnis K."/>
            <person name="Medlin L.K."/>
            <person name="Montsant A."/>
            <person name="Oudot-Le Secq M.P."/>
            <person name="Napoli C."/>
            <person name="Obornik M."/>
            <person name="Parker M.S."/>
            <person name="Petit J.L."/>
            <person name="Porcel B.M."/>
            <person name="Poulsen N."/>
            <person name="Robison M."/>
            <person name="Rychlewski L."/>
            <person name="Rynearson T.A."/>
            <person name="Schmutz J."/>
            <person name="Shapiro H."/>
            <person name="Siaut M."/>
            <person name="Stanley M."/>
            <person name="Sussman M.R."/>
            <person name="Taylor A.R."/>
            <person name="Vardi A."/>
            <person name="von Dassow P."/>
            <person name="Vyverman W."/>
            <person name="Willis A."/>
            <person name="Wyrwicz L.S."/>
            <person name="Rokhsar D.S."/>
            <person name="Weissenbach J."/>
            <person name="Armbrust E.V."/>
            <person name="Green B.R."/>
            <person name="Van de Peer Y."/>
            <person name="Grigoriev I.V."/>
        </authorList>
    </citation>
    <scope>NUCLEOTIDE SEQUENCE [LARGE SCALE GENOMIC DNA]</scope>
    <source>
        <strain evidence="1 2">CCAP 1055/1</strain>
    </source>
</reference>
<dbReference type="EMBL" id="CM000614">
    <property type="protein sequence ID" value="EEC47272.1"/>
    <property type="molecule type" value="Genomic_DNA"/>
</dbReference>